<dbReference type="Proteomes" id="UP001236500">
    <property type="component" value="Chromosome"/>
</dbReference>
<dbReference type="EMBL" id="CP118605">
    <property type="protein sequence ID" value="WGL16010.1"/>
    <property type="molecule type" value="Genomic_DNA"/>
</dbReference>
<gene>
    <name evidence="1" type="ORF">PVT68_14690</name>
</gene>
<keyword evidence="2" id="KW-1185">Reference proteome</keyword>
<evidence type="ECO:0000313" key="2">
    <source>
        <dbReference type="Proteomes" id="UP001236500"/>
    </source>
</evidence>
<name>A0ABY8NC37_9GAMM</name>
<protein>
    <recommendedName>
        <fullName evidence="3">Lipoprotein</fullName>
    </recommendedName>
</protein>
<dbReference type="RefSeq" id="WP_280319283.1">
    <property type="nucleotide sequence ID" value="NZ_CP118605.1"/>
</dbReference>
<evidence type="ECO:0008006" key="3">
    <source>
        <dbReference type="Google" id="ProtNLM"/>
    </source>
</evidence>
<reference evidence="1 2" key="1">
    <citation type="submission" date="2023-02" db="EMBL/GenBank/DDBJ databases">
        <title>Description and genomic characterization of Microbulbifer bruguierae sp. nov., isolated from the sediment of mangrove plant Bruguiera sexangula.</title>
        <authorList>
            <person name="Long M."/>
        </authorList>
    </citation>
    <scope>NUCLEOTIDE SEQUENCE [LARGE SCALE GENOMIC DNA]</scope>
    <source>
        <strain evidence="1 2">H12</strain>
    </source>
</reference>
<evidence type="ECO:0000313" key="1">
    <source>
        <dbReference type="EMBL" id="WGL16010.1"/>
    </source>
</evidence>
<sequence>MKRLVCGFFVVLTGCVVVPHPDKDYVAKCEISSDRKTLRVMNVAKETQTYYSLEGIIATPILYPATALVSGVYVAVNNMYNVGQEKLVCKS</sequence>
<dbReference type="PROSITE" id="PS51257">
    <property type="entry name" value="PROKAR_LIPOPROTEIN"/>
    <property type="match status" value="1"/>
</dbReference>
<proteinExistence type="predicted"/>
<organism evidence="1 2">
    <name type="scientific">Microbulbifer bruguierae</name>
    <dbReference type="NCBI Taxonomy" id="3029061"/>
    <lineage>
        <taxon>Bacteria</taxon>
        <taxon>Pseudomonadati</taxon>
        <taxon>Pseudomonadota</taxon>
        <taxon>Gammaproteobacteria</taxon>
        <taxon>Cellvibrionales</taxon>
        <taxon>Microbulbiferaceae</taxon>
        <taxon>Microbulbifer</taxon>
    </lineage>
</organism>
<accession>A0ABY8NC37</accession>